<comment type="caution">
    <text evidence="8">The sequence shown here is derived from an EMBL/GenBank/DDBJ whole genome shotgun (WGS) entry which is preliminary data.</text>
</comment>
<feature type="active site" evidence="5">
    <location>
        <position position="302"/>
    </location>
</feature>
<evidence type="ECO:0000256" key="6">
    <source>
        <dbReference type="SAM" id="MobiDB-lite"/>
    </source>
</evidence>
<dbReference type="InterPro" id="IPR033883">
    <property type="entry name" value="C2_III"/>
</dbReference>
<feature type="domain" description="Calpain catalytic" evidence="7">
    <location>
        <begin position="87"/>
        <end position="386"/>
    </location>
</feature>
<dbReference type="InterPro" id="IPR036213">
    <property type="entry name" value="Calpain_III_sf"/>
</dbReference>
<dbReference type="PANTHER" id="PTHR10183:SF379">
    <property type="entry name" value="CALPAIN-5"/>
    <property type="match status" value="1"/>
</dbReference>
<feature type="non-terminal residue" evidence="8">
    <location>
        <position position="559"/>
    </location>
</feature>
<dbReference type="Proteomes" id="UP001217089">
    <property type="component" value="Unassembled WGS sequence"/>
</dbReference>
<dbReference type="SMART" id="SM00720">
    <property type="entry name" value="calpain_III"/>
    <property type="match status" value="1"/>
</dbReference>
<feature type="region of interest" description="Disordered" evidence="6">
    <location>
        <begin position="1"/>
        <end position="57"/>
    </location>
</feature>
<dbReference type="CDD" id="cd00044">
    <property type="entry name" value="CysPc"/>
    <property type="match status" value="1"/>
</dbReference>
<dbReference type="SUPFAM" id="SSF49758">
    <property type="entry name" value="Calpain large subunit, middle domain (domain III)"/>
    <property type="match status" value="1"/>
</dbReference>
<dbReference type="EMBL" id="JARBDR010000440">
    <property type="protein sequence ID" value="KAJ8313093.1"/>
    <property type="molecule type" value="Genomic_DNA"/>
</dbReference>
<dbReference type="InterPro" id="IPR000169">
    <property type="entry name" value="Pept_cys_AS"/>
</dbReference>
<dbReference type="Gene3D" id="3.90.70.10">
    <property type="entry name" value="Cysteine proteinases"/>
    <property type="match status" value="1"/>
</dbReference>
<keyword evidence="4 5" id="KW-0788">Thiol protease</keyword>
<name>A0ABQ9FBP9_TEGGR</name>
<sequence>MGVGVSKNKTPRSSSESHLRMKKHGHESVHRSFSAVNSSEMLSSKRTKNFEESNTNFPEAEYEDGKLGLTSSDVIQNILEELGPDELYCDPDFPADKHALFYSNKDSSDVVWKRPKDIVEEWQEPQLMVDGVTRDDIKQGILGDCWFLSSCAAVSQRENFMKKIVPKDQPLYGYGYRGIVHFRFWRFGEWVDVYIDDRLPTVGGKLVYGRCTDPTEFWVALIEKAFAKLHGSYEAIEGGQTMDALVDLTGGLAERHEIQNKDAQLYRLIERARSAGAFIACSRQGDWRSSSKADPNGLVSGHAYTITEIKKIKHQRGEEKLVRIRNPWGDNIEWKGSWSDNDINWNWVDKETKKEIGWTLKDDGEFWMSYRDFCRHFQEVTICLTGPDFDGDGQADKPGHVTTVKGEWIAGYSAGGSRNNLVDFAKNPQYVLTLTEPDDFNPETDDPETEGMCSIVIALMQEHRRSKRNVKTEDPSKKHDARFFRYNPDCGKSGVYINYREVSQRFELEPGHYLIIPSTFKPDDTASFLLRVFGQKKFQLTGFVGLKKYFAYSILTQST</sequence>
<evidence type="ECO:0000256" key="4">
    <source>
        <dbReference type="ARBA" id="ARBA00022807"/>
    </source>
</evidence>
<dbReference type="PROSITE" id="PS50203">
    <property type="entry name" value="CALPAIN_CAT"/>
    <property type="match status" value="1"/>
</dbReference>
<evidence type="ECO:0000256" key="1">
    <source>
        <dbReference type="ARBA" id="ARBA00007623"/>
    </source>
</evidence>
<dbReference type="CDD" id="cd00214">
    <property type="entry name" value="Calpain_III"/>
    <property type="match status" value="1"/>
</dbReference>
<dbReference type="SMART" id="SM00230">
    <property type="entry name" value="CysPc"/>
    <property type="match status" value="1"/>
</dbReference>
<dbReference type="PRINTS" id="PR00704">
    <property type="entry name" value="CALPAIN"/>
</dbReference>
<dbReference type="SUPFAM" id="SSF54001">
    <property type="entry name" value="Cysteine proteinases"/>
    <property type="match status" value="1"/>
</dbReference>
<organism evidence="8 9">
    <name type="scientific">Tegillarca granosa</name>
    <name type="common">Malaysian cockle</name>
    <name type="synonym">Anadara granosa</name>
    <dbReference type="NCBI Taxonomy" id="220873"/>
    <lineage>
        <taxon>Eukaryota</taxon>
        <taxon>Metazoa</taxon>
        <taxon>Spiralia</taxon>
        <taxon>Lophotrochozoa</taxon>
        <taxon>Mollusca</taxon>
        <taxon>Bivalvia</taxon>
        <taxon>Autobranchia</taxon>
        <taxon>Pteriomorphia</taxon>
        <taxon>Arcoida</taxon>
        <taxon>Arcoidea</taxon>
        <taxon>Arcidae</taxon>
        <taxon>Tegillarca</taxon>
    </lineage>
</organism>
<evidence type="ECO:0000256" key="3">
    <source>
        <dbReference type="ARBA" id="ARBA00022801"/>
    </source>
</evidence>
<keyword evidence="3 5" id="KW-0378">Hydrolase</keyword>
<dbReference type="Pfam" id="PF00648">
    <property type="entry name" value="Peptidase_C2"/>
    <property type="match status" value="1"/>
</dbReference>
<proteinExistence type="inferred from homology"/>
<reference evidence="8 9" key="1">
    <citation type="submission" date="2022-12" db="EMBL/GenBank/DDBJ databases">
        <title>Chromosome-level genome of Tegillarca granosa.</title>
        <authorList>
            <person name="Kim J."/>
        </authorList>
    </citation>
    <scope>NUCLEOTIDE SEQUENCE [LARGE SCALE GENOMIC DNA]</scope>
    <source>
        <strain evidence="8">Teg-2019</strain>
        <tissue evidence="8">Adductor muscle</tissue>
    </source>
</reference>
<evidence type="ECO:0000256" key="5">
    <source>
        <dbReference type="PROSITE-ProRule" id="PRU00239"/>
    </source>
</evidence>
<feature type="active site" evidence="5">
    <location>
        <position position="326"/>
    </location>
</feature>
<dbReference type="PANTHER" id="PTHR10183">
    <property type="entry name" value="CALPAIN"/>
    <property type="match status" value="1"/>
</dbReference>
<evidence type="ECO:0000256" key="2">
    <source>
        <dbReference type="ARBA" id="ARBA00022670"/>
    </source>
</evidence>
<keyword evidence="2 5" id="KW-0645">Protease</keyword>
<evidence type="ECO:0000259" key="7">
    <source>
        <dbReference type="PROSITE" id="PS50203"/>
    </source>
</evidence>
<gene>
    <name evidence="8" type="ORF">KUTeg_010466</name>
</gene>
<keyword evidence="9" id="KW-1185">Reference proteome</keyword>
<dbReference type="InterPro" id="IPR022682">
    <property type="entry name" value="Calpain_domain_III"/>
</dbReference>
<comment type="similarity">
    <text evidence="1">Belongs to the peptidase C2 family.</text>
</comment>
<dbReference type="Pfam" id="PF01067">
    <property type="entry name" value="Calpain_III"/>
    <property type="match status" value="1"/>
</dbReference>
<accession>A0ABQ9FBP9</accession>
<evidence type="ECO:0000313" key="9">
    <source>
        <dbReference type="Proteomes" id="UP001217089"/>
    </source>
</evidence>
<feature type="active site" evidence="5">
    <location>
        <position position="145"/>
    </location>
</feature>
<evidence type="ECO:0000313" key="8">
    <source>
        <dbReference type="EMBL" id="KAJ8313093.1"/>
    </source>
</evidence>
<dbReference type="InterPro" id="IPR022684">
    <property type="entry name" value="Calpain_cysteine_protease"/>
</dbReference>
<dbReference type="InterPro" id="IPR001300">
    <property type="entry name" value="Peptidase_C2_calpain_cat"/>
</dbReference>
<feature type="compositionally biased region" description="Polar residues" evidence="6">
    <location>
        <begin position="34"/>
        <end position="44"/>
    </location>
</feature>
<protein>
    <recommendedName>
        <fullName evidence="7">Calpain catalytic domain-containing protein</fullName>
    </recommendedName>
</protein>
<dbReference type="InterPro" id="IPR038765">
    <property type="entry name" value="Papain-like_cys_pep_sf"/>
</dbReference>
<feature type="compositionally biased region" description="Polar residues" evidence="6">
    <location>
        <begin position="7"/>
        <end position="16"/>
    </location>
</feature>
<dbReference type="InterPro" id="IPR022683">
    <property type="entry name" value="Calpain_III"/>
</dbReference>
<dbReference type="Gene3D" id="2.60.120.380">
    <property type="match status" value="1"/>
</dbReference>
<dbReference type="PROSITE" id="PS00139">
    <property type="entry name" value="THIOL_PROTEASE_CYS"/>
    <property type="match status" value="1"/>
</dbReference>